<dbReference type="SUPFAM" id="SSF81901">
    <property type="entry name" value="HCP-like"/>
    <property type="match status" value="1"/>
</dbReference>
<dbReference type="RefSeq" id="XP_039115260.1">
    <property type="nucleotide sequence ID" value="XM_039259326.1"/>
</dbReference>
<feature type="repeat" description="PPR" evidence="3">
    <location>
        <begin position="44"/>
        <end position="78"/>
    </location>
</feature>
<dbReference type="PROSITE" id="PS51375">
    <property type="entry name" value="PPR"/>
    <property type="match status" value="4"/>
</dbReference>
<evidence type="ECO:0000256" key="3">
    <source>
        <dbReference type="PROSITE-ProRule" id="PRU00708"/>
    </source>
</evidence>
<evidence type="ECO:0000256" key="2">
    <source>
        <dbReference type="ARBA" id="ARBA00022737"/>
    </source>
</evidence>
<comment type="similarity">
    <text evidence="1">Belongs to the PPR family. P subfamily.</text>
</comment>
<sequence length="234" mass="25793">MTAEDCTPSVFTYTSLMRGHFESGNIQRALATWKDMIRQGCEPNAVSYCTLIHGLCEGGRLDEGMMAWRNMLAKGCSADVVAYGAMIRGLCLGGRLDDGVRLFNDMLAREEPEPDAVIYNILFDGLLKDGKLTQAMDLLRSMLNKGCDPDEVTCNTFLREFGGDDKKVREFMEGLVVRLSKRERVEGAAGIVGVMLAKNVAPEPGTWAMVLGGVCNGRRVRRLIDKCWIDIVGT</sequence>
<feature type="repeat" description="PPR" evidence="3">
    <location>
        <begin position="79"/>
        <end position="113"/>
    </location>
</feature>
<dbReference type="GeneID" id="120250505"/>
<organism evidence="4 5">
    <name type="scientific">Dioscorea cayennensis subsp. rotundata</name>
    <name type="common">White Guinea yam</name>
    <name type="synonym">Dioscorea rotundata</name>
    <dbReference type="NCBI Taxonomy" id="55577"/>
    <lineage>
        <taxon>Eukaryota</taxon>
        <taxon>Viridiplantae</taxon>
        <taxon>Streptophyta</taxon>
        <taxon>Embryophyta</taxon>
        <taxon>Tracheophyta</taxon>
        <taxon>Spermatophyta</taxon>
        <taxon>Magnoliopsida</taxon>
        <taxon>Liliopsida</taxon>
        <taxon>Dioscoreales</taxon>
        <taxon>Dioscoreaceae</taxon>
        <taxon>Dioscorea</taxon>
    </lineage>
</organism>
<keyword evidence="2" id="KW-0677">Repeat</keyword>
<gene>
    <name evidence="5" type="primary">LOC120250505</name>
</gene>
<name>A0AB40AJU3_DIOCR</name>
<keyword evidence="4" id="KW-1185">Reference proteome</keyword>
<feature type="repeat" description="PPR" evidence="3">
    <location>
        <begin position="9"/>
        <end position="43"/>
    </location>
</feature>
<dbReference type="PANTHER" id="PTHR47936">
    <property type="entry name" value="PPR_LONG DOMAIN-CONTAINING PROTEIN"/>
    <property type="match status" value="1"/>
</dbReference>
<dbReference type="NCBIfam" id="TIGR00756">
    <property type="entry name" value="PPR"/>
    <property type="match status" value="4"/>
</dbReference>
<reference evidence="5" key="1">
    <citation type="submission" date="2025-08" db="UniProtKB">
        <authorList>
            <consortium name="RefSeq"/>
        </authorList>
    </citation>
    <scope>IDENTIFICATION</scope>
</reference>
<feature type="repeat" description="PPR" evidence="3">
    <location>
        <begin position="115"/>
        <end position="149"/>
    </location>
</feature>
<protein>
    <submittedName>
        <fullName evidence="5">Pentatricopeptide repeat-containing protein At4g20090-like</fullName>
    </submittedName>
</protein>
<dbReference type="Gene3D" id="1.25.40.10">
    <property type="entry name" value="Tetratricopeptide repeat domain"/>
    <property type="match status" value="2"/>
</dbReference>
<evidence type="ECO:0000256" key="1">
    <source>
        <dbReference type="ARBA" id="ARBA00007626"/>
    </source>
</evidence>
<dbReference type="Proteomes" id="UP001515500">
    <property type="component" value="Chromosome 19"/>
</dbReference>
<evidence type="ECO:0000313" key="5">
    <source>
        <dbReference type="RefSeq" id="XP_039115260.1"/>
    </source>
</evidence>
<dbReference type="InterPro" id="IPR002885">
    <property type="entry name" value="PPR_rpt"/>
</dbReference>
<dbReference type="AlphaFoldDB" id="A0AB40AJU3"/>
<dbReference type="Pfam" id="PF13041">
    <property type="entry name" value="PPR_2"/>
    <property type="match status" value="2"/>
</dbReference>
<accession>A0AB40AJU3</accession>
<dbReference type="PANTHER" id="PTHR47936:SF1">
    <property type="entry name" value="PENTATRICOPEPTIDE REPEAT-CONTAINING PROTEIN GUN1, CHLOROPLASTIC"/>
    <property type="match status" value="1"/>
</dbReference>
<evidence type="ECO:0000313" key="4">
    <source>
        <dbReference type="Proteomes" id="UP001515500"/>
    </source>
</evidence>
<dbReference type="InterPro" id="IPR011990">
    <property type="entry name" value="TPR-like_helical_dom_sf"/>
</dbReference>
<proteinExistence type="inferred from homology"/>
<dbReference type="Pfam" id="PF12854">
    <property type="entry name" value="PPR_1"/>
    <property type="match status" value="1"/>
</dbReference>